<reference evidence="2 3" key="1">
    <citation type="journal article" date="2021" name="Int. J. Syst. Evol. Microbiol.">
        <title>Reticulibacter mediterranei gen. nov., sp. nov., within the new family Reticulibacteraceae fam. nov., and Ktedonospora formicarum gen. nov., sp. nov., Ktedonobacter robiniae sp. nov., Dictyobacter formicarum sp. nov. and Dictyobacter arantiisoli sp. nov., belonging to the class Ktedonobacteria.</title>
        <authorList>
            <person name="Yabe S."/>
            <person name="Zheng Y."/>
            <person name="Wang C.M."/>
            <person name="Sakai Y."/>
            <person name="Abe K."/>
            <person name="Yokota A."/>
            <person name="Donadio S."/>
            <person name="Cavaletti L."/>
            <person name="Monciardini P."/>
        </authorList>
    </citation>
    <scope>NUCLEOTIDE SEQUENCE [LARGE SCALE GENOMIC DNA]</scope>
    <source>
        <strain evidence="2 3">SOSP1-30</strain>
    </source>
</reference>
<dbReference type="Proteomes" id="UP000654345">
    <property type="component" value="Unassembled WGS sequence"/>
</dbReference>
<dbReference type="InterPro" id="IPR028366">
    <property type="entry name" value="PhoU"/>
</dbReference>
<comment type="caution">
    <text evidence="2">The sequence shown here is derived from an EMBL/GenBank/DDBJ whole genome shotgun (WGS) entry which is preliminary data.</text>
</comment>
<feature type="domain" description="PhoU" evidence="1">
    <location>
        <begin position="145"/>
        <end position="238"/>
    </location>
</feature>
<keyword evidence="3" id="KW-1185">Reference proteome</keyword>
<dbReference type="Gene3D" id="1.20.58.220">
    <property type="entry name" value="Phosphate transport system protein phou homolog 2, domain 2"/>
    <property type="match status" value="1"/>
</dbReference>
<dbReference type="PANTHER" id="PTHR42930:SF3">
    <property type="entry name" value="PHOSPHATE-SPECIFIC TRANSPORT SYSTEM ACCESSORY PROTEIN PHOU"/>
    <property type="match status" value="1"/>
</dbReference>
<dbReference type="Pfam" id="PF01895">
    <property type="entry name" value="PhoU"/>
    <property type="match status" value="2"/>
</dbReference>
<accession>A0ABQ3UJI1</accession>
<dbReference type="PANTHER" id="PTHR42930">
    <property type="entry name" value="PHOSPHATE-SPECIFIC TRANSPORT SYSTEM ACCESSORY PROTEIN PHOU"/>
    <property type="match status" value="1"/>
</dbReference>
<evidence type="ECO:0000313" key="3">
    <source>
        <dbReference type="Proteomes" id="UP000654345"/>
    </source>
</evidence>
<proteinExistence type="predicted"/>
<gene>
    <name evidence="2" type="ORF">KSB_12800</name>
</gene>
<dbReference type="PIRSF" id="PIRSF003107">
    <property type="entry name" value="PhoU"/>
    <property type="match status" value="1"/>
</dbReference>
<protein>
    <submittedName>
        <fullName evidence="2">Phosphate transport system regulatory protein PhoU</fullName>
    </submittedName>
</protein>
<evidence type="ECO:0000259" key="1">
    <source>
        <dbReference type="Pfam" id="PF01895"/>
    </source>
</evidence>
<dbReference type="InterPro" id="IPR038078">
    <property type="entry name" value="PhoU-like_sf"/>
</dbReference>
<dbReference type="InterPro" id="IPR026022">
    <property type="entry name" value="PhoU_dom"/>
</dbReference>
<sequence>MSRSILDKELQELDAQIIRLGTMVDEALERALEALAAGDLAKAGMVIENDALIDSLRAAVEERAIRLLTLQQPLGGRDLRYLASVLSIAGDLERTGDGAAGIAQNILRMTPLRGDTMPHVKMETTGIKDAGSGNTITEASIMKGILDLGKEARRVLQGTIKAFKDRDVKAARYIWEEDDVVDVRYHMVRHDLMAMMGGAHAVPALLNDSLILQRATYLLWMAHKLERVGDHCANVCERLLFIVEGDSYVQNLPQQGKETKPQV</sequence>
<dbReference type="EMBL" id="BNJG01000001">
    <property type="protein sequence ID" value="GHO52805.1"/>
    <property type="molecule type" value="Genomic_DNA"/>
</dbReference>
<evidence type="ECO:0000313" key="2">
    <source>
        <dbReference type="EMBL" id="GHO52805.1"/>
    </source>
</evidence>
<name>A0ABQ3UJI1_9CHLR</name>
<organism evidence="2 3">
    <name type="scientific">Ktedonobacter robiniae</name>
    <dbReference type="NCBI Taxonomy" id="2778365"/>
    <lineage>
        <taxon>Bacteria</taxon>
        <taxon>Bacillati</taxon>
        <taxon>Chloroflexota</taxon>
        <taxon>Ktedonobacteria</taxon>
        <taxon>Ktedonobacterales</taxon>
        <taxon>Ktedonobacteraceae</taxon>
        <taxon>Ktedonobacter</taxon>
    </lineage>
</organism>
<feature type="domain" description="PhoU" evidence="1">
    <location>
        <begin position="17"/>
        <end position="105"/>
    </location>
</feature>
<dbReference type="RefSeq" id="WP_201369672.1">
    <property type="nucleotide sequence ID" value="NZ_BNJG01000001.1"/>
</dbReference>
<dbReference type="SUPFAM" id="SSF109755">
    <property type="entry name" value="PhoU-like"/>
    <property type="match status" value="1"/>
</dbReference>